<proteinExistence type="predicted"/>
<organism evidence="1">
    <name type="scientific">marine metagenome</name>
    <dbReference type="NCBI Taxonomy" id="408172"/>
    <lineage>
        <taxon>unclassified sequences</taxon>
        <taxon>metagenomes</taxon>
        <taxon>ecological metagenomes</taxon>
    </lineage>
</organism>
<evidence type="ECO:0000313" key="1">
    <source>
        <dbReference type="EMBL" id="SVA78829.1"/>
    </source>
</evidence>
<gene>
    <name evidence="1" type="ORF">METZ01_LOCUS131683</name>
</gene>
<sequence length="146" mass="17336">MFLDFLEKIGRKRIILDRGPSHPRYRDAIPWMNRYYILLRNRPKWFPFNILIHEMLDDDHGDGVHNHLFPYITIVLKCGYWETLRDGKFWRSPGYIGFRSANIFHRIDLKPGTRPITIFIAGPYGLRKGARSEYGVKFSNNENPNL</sequence>
<dbReference type="AlphaFoldDB" id="A0A381YPD3"/>
<evidence type="ECO:0008006" key="2">
    <source>
        <dbReference type="Google" id="ProtNLM"/>
    </source>
</evidence>
<reference evidence="1" key="1">
    <citation type="submission" date="2018-05" db="EMBL/GenBank/DDBJ databases">
        <authorList>
            <person name="Lanie J.A."/>
            <person name="Ng W.-L."/>
            <person name="Kazmierczak K.M."/>
            <person name="Andrzejewski T.M."/>
            <person name="Davidsen T.M."/>
            <person name="Wayne K.J."/>
            <person name="Tettelin H."/>
            <person name="Glass J.I."/>
            <person name="Rusch D."/>
            <person name="Podicherti R."/>
            <person name="Tsui H.-C.T."/>
            <person name="Winkler M.E."/>
        </authorList>
    </citation>
    <scope>NUCLEOTIDE SEQUENCE</scope>
</reference>
<accession>A0A381YPD3</accession>
<name>A0A381YPD3_9ZZZZ</name>
<protein>
    <recommendedName>
        <fullName evidence="2">AraC-type arabinose-binding/dimerisation domain-containing protein</fullName>
    </recommendedName>
</protein>
<dbReference type="EMBL" id="UINC01018709">
    <property type="protein sequence ID" value="SVA78829.1"/>
    <property type="molecule type" value="Genomic_DNA"/>
</dbReference>